<keyword evidence="1" id="KW-0378">Hydrolase</keyword>
<sequence length="89" mass="9723">MSTQQSLHELELSAIALVRAQHQRDTEAMRRIVETAEQAGQLHALMARVLDFATQMAEHVSADRGRSVEVDLDHSELTVLTAEAQGGAS</sequence>
<protein>
    <submittedName>
        <fullName evidence="1">Membrane-bound ClpP family serine protease</fullName>
    </submittedName>
</protein>
<dbReference type="RefSeq" id="WP_184577395.1">
    <property type="nucleotide sequence ID" value="NZ_JACHJT010000001.1"/>
</dbReference>
<dbReference type="GO" id="GO:0006508">
    <property type="term" value="P:proteolysis"/>
    <property type="evidence" value="ECO:0007669"/>
    <property type="project" value="UniProtKB-KW"/>
</dbReference>
<name>A0A7W7RG32_9ACTN</name>
<accession>A0A7W7RG32</accession>
<keyword evidence="2" id="KW-1185">Reference proteome</keyword>
<dbReference type="Proteomes" id="UP000523007">
    <property type="component" value="Unassembled WGS sequence"/>
</dbReference>
<proteinExistence type="predicted"/>
<gene>
    <name evidence="1" type="ORF">F4561_002164</name>
</gene>
<dbReference type="GO" id="GO:0008233">
    <property type="term" value="F:peptidase activity"/>
    <property type="evidence" value="ECO:0007669"/>
    <property type="project" value="UniProtKB-KW"/>
</dbReference>
<keyword evidence="1" id="KW-0645">Protease</keyword>
<evidence type="ECO:0000313" key="1">
    <source>
        <dbReference type="EMBL" id="MBB4931344.1"/>
    </source>
</evidence>
<reference evidence="1 2" key="1">
    <citation type="submission" date="2020-08" db="EMBL/GenBank/DDBJ databases">
        <title>Sequencing the genomes of 1000 actinobacteria strains.</title>
        <authorList>
            <person name="Klenk H.-P."/>
        </authorList>
    </citation>
    <scope>NUCLEOTIDE SEQUENCE [LARGE SCALE GENOMIC DNA]</scope>
    <source>
        <strain evidence="1 2">DSM 102030</strain>
    </source>
</reference>
<evidence type="ECO:0000313" key="2">
    <source>
        <dbReference type="Proteomes" id="UP000523007"/>
    </source>
</evidence>
<dbReference type="EMBL" id="JACHJT010000001">
    <property type="protein sequence ID" value="MBB4931344.1"/>
    <property type="molecule type" value="Genomic_DNA"/>
</dbReference>
<dbReference type="AlphaFoldDB" id="A0A7W7RG32"/>
<comment type="caution">
    <text evidence="1">The sequence shown here is derived from an EMBL/GenBank/DDBJ whole genome shotgun (WGS) entry which is preliminary data.</text>
</comment>
<organism evidence="1 2">
    <name type="scientific">Lipingzhangella halophila</name>
    <dbReference type="NCBI Taxonomy" id="1783352"/>
    <lineage>
        <taxon>Bacteria</taxon>
        <taxon>Bacillati</taxon>
        <taxon>Actinomycetota</taxon>
        <taxon>Actinomycetes</taxon>
        <taxon>Streptosporangiales</taxon>
        <taxon>Nocardiopsidaceae</taxon>
        <taxon>Lipingzhangella</taxon>
    </lineage>
</organism>